<evidence type="ECO:0000256" key="2">
    <source>
        <dbReference type="ARBA" id="ARBA00022737"/>
    </source>
</evidence>
<feature type="compositionally biased region" description="Low complexity" evidence="6">
    <location>
        <begin position="124"/>
        <end position="168"/>
    </location>
</feature>
<dbReference type="FunFam" id="3.30.160.60:FF:000100">
    <property type="entry name" value="Zinc finger 45-like"/>
    <property type="match status" value="1"/>
</dbReference>
<keyword evidence="2" id="KW-0677">Repeat</keyword>
<dbReference type="InterPro" id="IPR036236">
    <property type="entry name" value="Znf_C2H2_sf"/>
</dbReference>
<sequence>MPAMPRARPFVCAQCGMSFTRPSDLARHSHTHNPNAPRFHCTFPGCSHSTLQKSNLETHYSAVHLKEKPHKCILCRMSYGDDAALIRHEKKKHNYYRRADKPYARPSGSLSRPRRKQRVFIDLTTESTESTGTASHTPSLSSSNSSTSSPPVASFPSTPATTSTSLMPSPAPSCIPELGFNGFLLNNSASTMSSLAPSGVDFDFNTYFPSSVMGQFAYGQVLGSMATSSAPSVVPQSNCNGFIQNSAVDMFSYEQAPAIVFHAPDFIPEREKMSSSLPSLASTVPESDFSTLLFQKSMVDQSAYQQVSESTASSSGVPELDSSTFLLQNSAVDPSSYEQKNINSNHTNNLYAPLECSSWDSVFPTYPDFHALTVDGLMLGALDQSSLSAEQTEWFWNFVTPNNDQCDTQATVPSLSSSL</sequence>
<dbReference type="AlphaFoldDB" id="A0A4S4L5H2"/>
<dbReference type="PROSITE" id="PS50157">
    <property type="entry name" value="ZINC_FINGER_C2H2_2"/>
    <property type="match status" value="2"/>
</dbReference>
<evidence type="ECO:0000259" key="7">
    <source>
        <dbReference type="PROSITE" id="PS50157"/>
    </source>
</evidence>
<keyword evidence="4" id="KW-0862">Zinc</keyword>
<evidence type="ECO:0000313" key="9">
    <source>
        <dbReference type="Proteomes" id="UP000308199"/>
    </source>
</evidence>
<evidence type="ECO:0000313" key="8">
    <source>
        <dbReference type="EMBL" id="THH04820.1"/>
    </source>
</evidence>
<keyword evidence="3 5" id="KW-0863">Zinc-finger</keyword>
<dbReference type="GO" id="GO:0045944">
    <property type="term" value="P:positive regulation of transcription by RNA polymerase II"/>
    <property type="evidence" value="ECO:0007669"/>
    <property type="project" value="TreeGrafter"/>
</dbReference>
<dbReference type="OrthoDB" id="3267079at2759"/>
<feature type="region of interest" description="Disordered" evidence="6">
    <location>
        <begin position="96"/>
        <end position="168"/>
    </location>
</feature>
<dbReference type="PANTHER" id="PTHR24403">
    <property type="entry name" value="ZINC FINGER PROTEIN"/>
    <property type="match status" value="1"/>
</dbReference>
<proteinExistence type="predicted"/>
<comment type="caution">
    <text evidence="8">The sequence shown here is derived from an EMBL/GenBank/DDBJ whole genome shotgun (WGS) entry which is preliminary data.</text>
</comment>
<protein>
    <recommendedName>
        <fullName evidence="7">C2H2-type domain-containing protein</fullName>
    </recommendedName>
</protein>
<dbReference type="Proteomes" id="UP000308199">
    <property type="component" value="Unassembled WGS sequence"/>
</dbReference>
<dbReference type="SUPFAM" id="SSF57667">
    <property type="entry name" value="beta-beta-alpha zinc fingers"/>
    <property type="match status" value="2"/>
</dbReference>
<evidence type="ECO:0000256" key="6">
    <source>
        <dbReference type="SAM" id="MobiDB-lite"/>
    </source>
</evidence>
<feature type="domain" description="C2H2-type" evidence="7">
    <location>
        <begin position="10"/>
        <end position="37"/>
    </location>
</feature>
<evidence type="ECO:0000256" key="4">
    <source>
        <dbReference type="ARBA" id="ARBA00022833"/>
    </source>
</evidence>
<feature type="domain" description="C2H2-type" evidence="7">
    <location>
        <begin position="39"/>
        <end position="69"/>
    </location>
</feature>
<dbReference type="InterPro" id="IPR050688">
    <property type="entry name" value="Zinc_finger/UBP_domain"/>
</dbReference>
<dbReference type="PROSITE" id="PS00028">
    <property type="entry name" value="ZINC_FINGER_C2H2_1"/>
    <property type="match status" value="2"/>
</dbReference>
<evidence type="ECO:0000256" key="3">
    <source>
        <dbReference type="ARBA" id="ARBA00022771"/>
    </source>
</evidence>
<dbReference type="SMART" id="SM00355">
    <property type="entry name" value="ZnF_C2H2"/>
    <property type="match status" value="3"/>
</dbReference>
<dbReference type="PANTHER" id="PTHR24403:SF67">
    <property type="entry name" value="FI01116P-RELATED"/>
    <property type="match status" value="1"/>
</dbReference>
<accession>A0A4S4L5H2</accession>
<dbReference type="GO" id="GO:0008270">
    <property type="term" value="F:zinc ion binding"/>
    <property type="evidence" value="ECO:0007669"/>
    <property type="project" value="UniProtKB-KW"/>
</dbReference>
<dbReference type="EMBL" id="SGPK01000309">
    <property type="protein sequence ID" value="THH04820.1"/>
    <property type="molecule type" value="Genomic_DNA"/>
</dbReference>
<reference evidence="8 9" key="1">
    <citation type="submission" date="2019-02" db="EMBL/GenBank/DDBJ databases">
        <title>Genome sequencing of the rare red list fungi Phellinidium pouzarii.</title>
        <authorList>
            <person name="Buettner E."/>
            <person name="Kellner H."/>
        </authorList>
    </citation>
    <scope>NUCLEOTIDE SEQUENCE [LARGE SCALE GENOMIC DNA]</scope>
    <source>
        <strain evidence="8 9">DSM 108285</strain>
    </source>
</reference>
<keyword evidence="1" id="KW-0479">Metal-binding</keyword>
<dbReference type="Gene3D" id="3.30.160.60">
    <property type="entry name" value="Classic Zinc Finger"/>
    <property type="match status" value="2"/>
</dbReference>
<evidence type="ECO:0000256" key="5">
    <source>
        <dbReference type="PROSITE-ProRule" id="PRU00042"/>
    </source>
</evidence>
<dbReference type="GO" id="GO:0005634">
    <property type="term" value="C:nucleus"/>
    <property type="evidence" value="ECO:0007669"/>
    <property type="project" value="TreeGrafter"/>
</dbReference>
<keyword evidence="9" id="KW-1185">Reference proteome</keyword>
<gene>
    <name evidence="8" type="ORF">EW145_g5245</name>
</gene>
<evidence type="ECO:0000256" key="1">
    <source>
        <dbReference type="ARBA" id="ARBA00022723"/>
    </source>
</evidence>
<name>A0A4S4L5H2_9AGAM</name>
<organism evidence="8 9">
    <name type="scientific">Phellinidium pouzarii</name>
    <dbReference type="NCBI Taxonomy" id="167371"/>
    <lineage>
        <taxon>Eukaryota</taxon>
        <taxon>Fungi</taxon>
        <taxon>Dikarya</taxon>
        <taxon>Basidiomycota</taxon>
        <taxon>Agaricomycotina</taxon>
        <taxon>Agaricomycetes</taxon>
        <taxon>Hymenochaetales</taxon>
        <taxon>Hymenochaetaceae</taxon>
        <taxon>Phellinidium</taxon>
    </lineage>
</organism>
<dbReference type="InterPro" id="IPR013087">
    <property type="entry name" value="Znf_C2H2_type"/>
</dbReference>